<feature type="transmembrane region" description="Helical" evidence="8">
    <location>
        <begin position="38"/>
        <end position="58"/>
    </location>
</feature>
<dbReference type="Pfam" id="PF01925">
    <property type="entry name" value="TauE"/>
    <property type="match status" value="1"/>
</dbReference>
<protein>
    <recommendedName>
        <fullName evidence="8">Probable membrane transporter protein</fullName>
    </recommendedName>
</protein>
<reference evidence="9 10" key="1">
    <citation type="submission" date="2017-03" db="EMBL/GenBank/DDBJ databases">
        <authorList>
            <person name="Afonso C.L."/>
            <person name="Miller P.J."/>
            <person name="Scott M.A."/>
            <person name="Spackman E."/>
            <person name="Goraichik I."/>
            <person name="Dimitrov K.M."/>
            <person name="Suarez D.L."/>
            <person name="Swayne D.E."/>
        </authorList>
    </citation>
    <scope>NUCLEOTIDE SEQUENCE [LARGE SCALE GENOMIC DNA]</scope>
    <source>
        <strain evidence="9 10">CECT 7745</strain>
    </source>
</reference>
<keyword evidence="3" id="KW-0813">Transport</keyword>
<proteinExistence type="inferred from homology"/>
<feature type="transmembrane region" description="Helical" evidence="8">
    <location>
        <begin position="6"/>
        <end position="26"/>
    </location>
</feature>
<evidence type="ECO:0000256" key="3">
    <source>
        <dbReference type="ARBA" id="ARBA00022448"/>
    </source>
</evidence>
<evidence type="ECO:0000256" key="5">
    <source>
        <dbReference type="ARBA" id="ARBA00022692"/>
    </source>
</evidence>
<feature type="transmembrane region" description="Helical" evidence="8">
    <location>
        <begin position="78"/>
        <end position="95"/>
    </location>
</feature>
<keyword evidence="6 8" id="KW-1133">Transmembrane helix</keyword>
<dbReference type="AlphaFoldDB" id="A0A1X7BNX5"/>
<feature type="transmembrane region" description="Helical" evidence="8">
    <location>
        <begin position="198"/>
        <end position="217"/>
    </location>
</feature>
<dbReference type="EMBL" id="FWXB01000003">
    <property type="protein sequence ID" value="SMC11325.1"/>
    <property type="molecule type" value="Genomic_DNA"/>
</dbReference>
<evidence type="ECO:0000313" key="10">
    <source>
        <dbReference type="Proteomes" id="UP000193224"/>
    </source>
</evidence>
<dbReference type="PANTHER" id="PTHR30269:SF37">
    <property type="entry name" value="MEMBRANE TRANSPORTER PROTEIN"/>
    <property type="match status" value="1"/>
</dbReference>
<sequence>MVEHDIGTIALGALAAIFAGISKGGFGSGAAFASVSMLALVLPPGQALGIMLPLLMLIDAVTLRPYWRRWSWPDTRTLLLSGILGTALGAALYTVADADLFRLLIGGISLGFVGWQFGTRAGLIRAADRPLPDWAGVLAGIAAGFTSFFSHAGGPVAAVFLLSQRLDKTTFQATTVLLFAALNVVKVVPYAYLDIFTAHTLMFDLFLAPFAILGAWLGVKAHWLVCERMFFAITYVALSLTGVKLIWDALS</sequence>
<keyword evidence="7 8" id="KW-0472">Membrane</keyword>
<dbReference type="Proteomes" id="UP000193224">
    <property type="component" value="Unassembled WGS sequence"/>
</dbReference>
<name>A0A1X7BNX5_9RHOB</name>
<dbReference type="InterPro" id="IPR002781">
    <property type="entry name" value="TM_pro_TauE-like"/>
</dbReference>
<evidence type="ECO:0000256" key="2">
    <source>
        <dbReference type="ARBA" id="ARBA00009142"/>
    </source>
</evidence>
<comment type="similarity">
    <text evidence="2 8">Belongs to the 4-toluene sulfonate uptake permease (TSUP) (TC 2.A.102) family.</text>
</comment>
<keyword evidence="10" id="KW-1185">Reference proteome</keyword>
<evidence type="ECO:0000313" key="9">
    <source>
        <dbReference type="EMBL" id="SMC11325.1"/>
    </source>
</evidence>
<evidence type="ECO:0000256" key="1">
    <source>
        <dbReference type="ARBA" id="ARBA00004651"/>
    </source>
</evidence>
<feature type="transmembrane region" description="Helical" evidence="8">
    <location>
        <begin position="229"/>
        <end position="247"/>
    </location>
</feature>
<dbReference type="PANTHER" id="PTHR30269">
    <property type="entry name" value="TRANSMEMBRANE PROTEIN YFCA"/>
    <property type="match status" value="1"/>
</dbReference>
<keyword evidence="4 8" id="KW-1003">Cell membrane</keyword>
<dbReference type="OrthoDB" id="7028171at2"/>
<dbReference type="RefSeq" id="WP_085799293.1">
    <property type="nucleotide sequence ID" value="NZ_FWXB01000003.1"/>
</dbReference>
<accession>A0A1X7BNX5</accession>
<comment type="subcellular location">
    <subcellularLocation>
        <location evidence="1 8">Cell membrane</location>
        <topology evidence="1 8">Multi-pass membrane protein</topology>
    </subcellularLocation>
</comment>
<feature type="transmembrane region" description="Helical" evidence="8">
    <location>
        <begin position="137"/>
        <end position="162"/>
    </location>
</feature>
<dbReference type="GO" id="GO:0005886">
    <property type="term" value="C:plasma membrane"/>
    <property type="evidence" value="ECO:0007669"/>
    <property type="project" value="UniProtKB-SubCell"/>
</dbReference>
<evidence type="ECO:0000256" key="6">
    <source>
        <dbReference type="ARBA" id="ARBA00022989"/>
    </source>
</evidence>
<gene>
    <name evidence="9" type="ORF">ROA7745_01137</name>
</gene>
<dbReference type="InterPro" id="IPR052017">
    <property type="entry name" value="TSUP"/>
</dbReference>
<feature type="transmembrane region" description="Helical" evidence="8">
    <location>
        <begin position="100"/>
        <end position="117"/>
    </location>
</feature>
<evidence type="ECO:0000256" key="4">
    <source>
        <dbReference type="ARBA" id="ARBA00022475"/>
    </source>
</evidence>
<feature type="transmembrane region" description="Helical" evidence="8">
    <location>
        <begin position="174"/>
        <end position="192"/>
    </location>
</feature>
<keyword evidence="5 8" id="KW-0812">Transmembrane</keyword>
<evidence type="ECO:0000256" key="8">
    <source>
        <dbReference type="RuleBase" id="RU363041"/>
    </source>
</evidence>
<evidence type="ECO:0000256" key="7">
    <source>
        <dbReference type="ARBA" id="ARBA00023136"/>
    </source>
</evidence>
<organism evidence="9 10">
    <name type="scientific">Roseovarius aestuarii</name>
    <dbReference type="NCBI Taxonomy" id="475083"/>
    <lineage>
        <taxon>Bacteria</taxon>
        <taxon>Pseudomonadati</taxon>
        <taxon>Pseudomonadota</taxon>
        <taxon>Alphaproteobacteria</taxon>
        <taxon>Rhodobacterales</taxon>
        <taxon>Roseobacteraceae</taxon>
        <taxon>Roseovarius</taxon>
    </lineage>
</organism>